<protein>
    <recommendedName>
        <fullName evidence="2">Filamentous haemagglutinin FhaB/tRNA nuclease CdiA-like TPS domain-containing protein</fullName>
    </recommendedName>
</protein>
<evidence type="ECO:0000313" key="3">
    <source>
        <dbReference type="EMBL" id="VVP80838.1"/>
    </source>
</evidence>
<dbReference type="GO" id="GO:0003824">
    <property type="term" value="F:catalytic activity"/>
    <property type="evidence" value="ECO:0007669"/>
    <property type="project" value="UniProtKB-ARBA"/>
</dbReference>
<organism evidence="3 4">
    <name type="scientific">Pseudomonas fluorescens</name>
    <dbReference type="NCBI Taxonomy" id="294"/>
    <lineage>
        <taxon>Bacteria</taxon>
        <taxon>Pseudomonadati</taxon>
        <taxon>Pseudomonadota</taxon>
        <taxon>Gammaproteobacteria</taxon>
        <taxon>Pseudomonadales</taxon>
        <taxon>Pseudomonadaceae</taxon>
        <taxon>Pseudomonas</taxon>
    </lineage>
</organism>
<dbReference type="InterPro" id="IPR012334">
    <property type="entry name" value="Pectin_lyas_fold"/>
</dbReference>
<dbReference type="SMART" id="SM00912">
    <property type="entry name" value="Haemagg_act"/>
    <property type="match status" value="1"/>
</dbReference>
<dbReference type="Pfam" id="PF05594">
    <property type="entry name" value="Fil_haemagg"/>
    <property type="match status" value="16"/>
</dbReference>
<dbReference type="NCBIfam" id="TIGR01731">
    <property type="entry name" value="fil_hemag_20aa"/>
    <property type="match status" value="48"/>
</dbReference>
<dbReference type="InterPro" id="IPR008638">
    <property type="entry name" value="FhaB/CdiA-like_TPS"/>
</dbReference>
<dbReference type="InterPro" id="IPR011050">
    <property type="entry name" value="Pectin_lyase_fold/virulence"/>
</dbReference>
<dbReference type="Pfam" id="PF13332">
    <property type="entry name" value="Fil_haemagg_2"/>
    <property type="match status" value="2"/>
</dbReference>
<evidence type="ECO:0000256" key="1">
    <source>
        <dbReference type="SAM" id="MobiDB-lite"/>
    </source>
</evidence>
<evidence type="ECO:0000313" key="4">
    <source>
        <dbReference type="Proteomes" id="UP000326452"/>
    </source>
</evidence>
<dbReference type="InterPro" id="IPR008619">
    <property type="entry name" value="Filamentous_hemagglutn_rpt"/>
</dbReference>
<feature type="domain" description="Filamentous haemagglutinin FhaB/tRNA nuclease CdiA-like TPS" evidence="2">
    <location>
        <begin position="64"/>
        <end position="186"/>
    </location>
</feature>
<dbReference type="EMBL" id="CABVJC010000001">
    <property type="protein sequence ID" value="VVP80838.1"/>
    <property type="molecule type" value="Genomic_DNA"/>
</dbReference>
<dbReference type="InterPro" id="IPR025157">
    <property type="entry name" value="Hemagglutinin_rpt"/>
</dbReference>
<dbReference type="Gene3D" id="2.160.20.10">
    <property type="entry name" value="Single-stranded right-handed beta-helix, Pectin lyase-like"/>
    <property type="match status" value="1"/>
</dbReference>
<accession>A0A5E7S4J7</accession>
<dbReference type="OrthoDB" id="2664633at2"/>
<dbReference type="Pfam" id="PF05860">
    <property type="entry name" value="TPS"/>
    <property type="match status" value="1"/>
</dbReference>
<reference evidence="3 4" key="1">
    <citation type="submission" date="2019-09" db="EMBL/GenBank/DDBJ databases">
        <authorList>
            <person name="Chandra G."/>
            <person name="Truman W A."/>
        </authorList>
    </citation>
    <scope>NUCLEOTIDE SEQUENCE [LARGE SCALE GENOMIC DNA]</scope>
    <source>
        <strain evidence="3">PS941</strain>
    </source>
</reference>
<gene>
    <name evidence="3" type="ORF">PS941_00774</name>
</gene>
<sequence>MDVRQYAFLALQPSAAVKTRESFLGMPKRGLAFLLANVMFWQPMWAQADGIVVANPNTSLDRAGNGVPIINIATPNASGLSHNQFHDYNVGAQGLILNNGSTQNTVTQLGGHIVDNPNLKNSGSAQAILNEVISGNPSQLRGYTEVAGQSARVIVANPYGITCNGCGFINSPRVTLTTGKPVLDNGRLDRFQVDQGSVAIEGAGLNATNVDRFEIITRSAKINAQLQAQNLTIVAGRNDVNAQTLSATARADDGSTKPQLAIDSSALGGMYAGAIKLVGTEAGVGVKLDGKLIASGGDIQLDANGQLSLVDTSAAGAVNVKAASLDARGPVYAGTALNVQTQGNLTNRQALAARDSINLSAGGQLTNAGSIDAGVNADGSRNANGDLSITAQNLDNTGKSLTASRNLTVNTAQTLNNQGGSLSAQTIVLAGGTLNNRDGQVLGDLGLNIDLGGALDNRVGVLGSGQSLTLKAASLDNREAGVLVSDAGMTVRVSGLLDNRSKGEISAKGAIDAQTGSLDNRDGKVIGKSTLALRSDVVDNRAGVIQADQQLTLNVGQMDNRDKGLVSAKAGIAYTGTRLDNSGGLISAAGPANFKADEVQNAAGRISSQGDLTATIGLLQQQGGALVAQGNLSLTGKTLDNRNAGLVGSTKALTLKVDEIDNRSGEMSANLLLNIKGQRLDNSDGGKILAGSDLGLTVARLINQSLGLINAKGTATLTGNTLDNSGGQFNSLNGLLITLDDALLNAQGFISSEGALTLKAGRVDNSTGRLSSAGNLQISSAAALLNRAGAISTDSALTVNSASLDNSQKGLLTSKDTSRVDTGAFDNSQGGKLTSGASLTLKAGQVNNAAGQIASQQALDVSVSGLDQQGGELFSKASLILDLNHGQLNNQKGLINAPGTLLLKNLKGVNNQGGEISSQQAFALAAQDLDNSNGKLLSQQGLTLRIAQALNNLKGVISGASLDSHSDSLDNHDGLLSSRGALLLSADKTLDNQLGTVIADGQLTLTADELDNRGGNIAGKTDAGIKAKNFNNQQGQLIATGALELEADQLDNTQNGLLGATQAMTLTVGELDNRGGEISTHSDLQVSGKQFDNSDGGKVFTGKALTLTVEQLLNRNKGLIDAGTLLTVQGQSLVNSGGDLISQQDTRLTLDGAFDNTGGKVSSEGLLTVKTAQLNNGQGSLSSAADLTVDSDGNVDNQGGKVVTDGALILTSKSLDNRQQGTLSGKGAVTVTTGAFDNSNGRLGSADTLNLVAGQVTNAGDGSIGSQGALTASVTGLDQQGGKLFSNTRLSLDLNHGQLNNLGGLINTPGALLLKQLNGVNNQGGTISSGEAFTLAAQSLDNGHGKVLSTQGLTLRIAAALDNVKGLIGAASLDARSASLNNSGGSLVSRRDLELTVDGLLRNDADGLISAEQTLQIASGELNNRDGGLINTKGNLTLSAKGLDSSNAGEVSANGDIDLTLTALTQNGGRLLGDKSITLDLANGDLDNQNGLLTGKGPLTFKRLRDLNNLRGEISSNLGFNIIARAVNNSAGKIISGEKLLVTGTSLINQKGLISGWQGLMVTGDSLDNRASGTLSSKYADVSVDLKDALLNSGAGAVVAQGNLNINAGRLDNSDKGNLSSGAGQTLTLSGALDNNQGGLIASGAALDIVSTAFTNAGGVINAQQAINVTASRLDNSGGQLAGNGAITLNLSGELNNNAGKLAGAGTVLIKGVTDLRNQSGQLASQNTLDVRTGSLDNSNKGTIAAKDDLQITAIGEVRNNADGLIYSQNAGLHLSAGRVNNGKGSIQSEKVLTLEVSGDLDNQSGKILAQNADVMIKAANIDNRGGILSSIRGALEARTAGVLRNGVDLNNGTQGGIIQAQGLTLSALAGLFNSGGRISAQANDANITMAALDNHNGVLYAKGLVGVDGTSLDNTGGQIAGHRVDLDVSGVLSNRGGIAESETLLTVKAGSVDNQNGRLRSLGTSGKTEFQIGGLFDNRNGLLETANTDLTVAVGSFLNANGQLNHVGRGKFDISTANVIAAGGSIVTGGLLELNADSWSNSSVIQAGRLNVNVGQFSQTASGQLLASDHLQARGGNWINEGLIASDGVIDMQLGGSYSGNGRMSSVVGINLAAAQLTLNAASSIASGGIGQIKIGGLLSNAGRLTANGDMTVEAGSLNNTGTLGGSQSVTIKTANLLNDRGLIFSGQNTNLEVTGLTNNYGDFYSLGDLAIKGYNGAERASVVENISATMESVGNMSINAATLNNRGDKFEVSRKLVSGFIATKCIDCSGDTYTVEYGLKEIYEGSVSDQSPGAKLTSGGNFTFNGGDFLNSRSEVVAARDITINATNFSNIGASAGTIERTRIFSASGYTDGTHTRFMLGDVWEYNQRNDNGPLVFHYMDDSGQFRTGKHANETYWLKGSEEVRDILVDAETGRKLMSYGAWQHPVKGQHSEYDPNNLLSMPAQLGSYKLESDTEISRDGGAVQNAVVQAGGKVNITATQNLTNSVIHQDYGFSAGIDRVQNTQGGGTGKPLLVHLNSQLPPDLSQQQVNPLSLPGFSLPTGENGLFRLSGHGASSGSPGSGAIPSPTWTVGNQAVLAQEHLVAGSVAGPRDLHVEGPTFVSTSERSVDPVRRTPTRTDGVASNLDVSVNTIKAGLDTELRLNDLKASGDSRPVTRVAGLPDTKAPDNSHKYLIETNPVLTDLKQFMSSDYLLGKLGYDPDTSAKRLGDGLYEQRLVQQAVVARTGQRYIDGQTSDEGLFKYLMNNAIASKDQLNLSMGVTLNAQQVAALTHDIVWLEEHEVNGEKVLVPVLYLANANNRLAPNGALIQGSDVTLIAGDNLENQGTLRASNDLKATAGNNLVNYGLIEAGKRLDLLAGNDLVNKTGAIVNGRDVSITALGGDVINERTVASLNSSYGGTTQRTDFADSAARIEAVNDLKISAGRDVVNAGGVFEAGRDISIGAGRDINIVSVEQRNSVDRGRYLKESVEQLGASVVSGRDLTVDAGRNIAVVASQLEAKRDLELSAAEDLIVASAADEDHFYSKVKKTIRQEDHVHQVSSTITAGGNVDLNAGKDMTLISSRITAGEEAYLVAGDKLELLAAQDSDYSLYDMKKKGSFGSKKTQRDEVTRINHVGTEISTGGDLYLQSGGDQRYQAAKLDSGKNLVLESDGAITFEGVKDLHQESHEKSKNSLSWNYAKGRGTTDETLRQSELTANGDVLIHAVNGLHIDVRQINTNTVSQTIDAMVQANPNLAWLKEAEQRGDVDWRQVKEVHDSFKYSSSGMGAGAMLAVIIIVTVLTAGSGTAGTISATVADATAAAGPVISTAAGAAAAAAYTAVVTQSVVSAINNKGNLGDVLKDITSSESIKGYLATGIAAGFAAGVLDKAFGVSAENAGKATHGFDLTDMSDFTKFAGYSLAEKGFGAFTNTALNGTSLKDNIAQASISAVADVLSASIYKRLGNQLEFTGIPAKVGAHAIVGGLIAEAAGGSFRTGALAAGANEAFIASVGDKIFVGDMHDQLLAMTSELIGVVVSAAAGASEKDQQIASWVTQQATKFNSLDHPTAERLLNELKECRSSNSCSEAKIRDVIKKYEEISATRSQYINACESRTCVENLKANTIVMDDPVAQELLGFFRNSISYDMTGLLRGNPEMFAMPAEGYDSWGAVFVTDDQIITAKYLKEGWLTPDEQARLDKWDKETDWLNRAAGRTLTAAEKAVMISNMGKTALTDGGWNNKVSHNEPEVALKDWLTRRDFPEVAERISQKQNRHIGGRPEHEARGGGYMASREDAQKVLDAYHAGKVEILGKNGSGFPVVRFEGVTGTNVNKGVNISGQATNVFVIKGTKSPSIVPTSPKWSPR</sequence>
<dbReference type="RefSeq" id="WP_150692136.1">
    <property type="nucleotide sequence ID" value="NZ_CABVJC010000001.1"/>
</dbReference>
<dbReference type="NCBIfam" id="TIGR01901">
    <property type="entry name" value="adhes_NPXG"/>
    <property type="match status" value="1"/>
</dbReference>
<dbReference type="SUPFAM" id="SSF51126">
    <property type="entry name" value="Pectin lyase-like"/>
    <property type="match status" value="1"/>
</dbReference>
<proteinExistence type="predicted"/>
<dbReference type="Proteomes" id="UP000326452">
    <property type="component" value="Unassembled WGS sequence"/>
</dbReference>
<feature type="region of interest" description="Disordered" evidence="1">
    <location>
        <begin position="2604"/>
        <end position="2623"/>
    </location>
</feature>
<name>A0A5E7S4J7_PSEFL</name>
<dbReference type="InterPro" id="IPR010069">
    <property type="entry name" value="CdiA_FHA1_rpt"/>
</dbReference>
<evidence type="ECO:0000259" key="2">
    <source>
        <dbReference type="SMART" id="SM00912"/>
    </source>
</evidence>